<proteinExistence type="predicted"/>
<evidence type="ECO:0000313" key="1">
    <source>
        <dbReference type="EMBL" id="CAG8551205.1"/>
    </source>
</evidence>
<organism evidence="1 2">
    <name type="scientific">Dentiscutata heterogama</name>
    <dbReference type="NCBI Taxonomy" id="1316150"/>
    <lineage>
        <taxon>Eukaryota</taxon>
        <taxon>Fungi</taxon>
        <taxon>Fungi incertae sedis</taxon>
        <taxon>Mucoromycota</taxon>
        <taxon>Glomeromycotina</taxon>
        <taxon>Glomeromycetes</taxon>
        <taxon>Diversisporales</taxon>
        <taxon>Gigasporaceae</taxon>
        <taxon>Dentiscutata</taxon>
    </lineage>
</organism>
<dbReference type="Proteomes" id="UP000789702">
    <property type="component" value="Unassembled WGS sequence"/>
</dbReference>
<keyword evidence="2" id="KW-1185">Reference proteome</keyword>
<evidence type="ECO:0000313" key="2">
    <source>
        <dbReference type="Proteomes" id="UP000789702"/>
    </source>
</evidence>
<sequence>MEDSQDDEFFMSSFSSNSSQMYGDLYDTNLYNEDLESGEKSDDLDESSEAEKEISSATTCKNEQPLNKSSRKRLPSWTNRYFDTFRLEKKRK</sequence>
<name>A0ACA9LZV2_9GLOM</name>
<comment type="caution">
    <text evidence="1">The sequence shown here is derived from an EMBL/GenBank/DDBJ whole genome shotgun (WGS) entry which is preliminary data.</text>
</comment>
<dbReference type="EMBL" id="CAJVPU010005687">
    <property type="protein sequence ID" value="CAG8551205.1"/>
    <property type="molecule type" value="Genomic_DNA"/>
</dbReference>
<gene>
    <name evidence="1" type="ORF">DHETER_LOCUS5234</name>
</gene>
<reference evidence="1" key="1">
    <citation type="submission" date="2021-06" db="EMBL/GenBank/DDBJ databases">
        <authorList>
            <person name="Kallberg Y."/>
            <person name="Tangrot J."/>
            <person name="Rosling A."/>
        </authorList>
    </citation>
    <scope>NUCLEOTIDE SEQUENCE</scope>
    <source>
        <strain evidence="1">IL203A</strain>
    </source>
</reference>
<protein>
    <submittedName>
        <fullName evidence="1">5773_t:CDS:1</fullName>
    </submittedName>
</protein>
<accession>A0ACA9LZV2</accession>
<feature type="non-terminal residue" evidence="1">
    <location>
        <position position="92"/>
    </location>
</feature>